<reference evidence="2" key="1">
    <citation type="submission" date="2021-06" db="EMBL/GenBank/DDBJ databases">
        <authorList>
            <person name="Kallberg Y."/>
            <person name="Tangrot J."/>
            <person name="Rosling A."/>
        </authorList>
    </citation>
    <scope>NUCLEOTIDE SEQUENCE</scope>
    <source>
        <strain evidence="2">CL551</strain>
    </source>
</reference>
<dbReference type="OrthoDB" id="2311687at2759"/>
<gene>
    <name evidence="2" type="ORF">AMORRO_LOCUS1407</name>
</gene>
<dbReference type="InterPro" id="IPR018565">
    <property type="entry name" value="Nkp2/Cnl2"/>
</dbReference>
<dbReference type="PANTHER" id="PTHR28064:SF1">
    <property type="entry name" value="INNER KINETOCHORE SUBUNIT NKP2"/>
    <property type="match status" value="1"/>
</dbReference>
<name>A0A9N8VUB2_9GLOM</name>
<dbReference type="Pfam" id="PF09447">
    <property type="entry name" value="Cnl2_NKP2"/>
    <property type="match status" value="1"/>
</dbReference>
<sequence length="173" mass="20268">METEESILLSYFFNSELQDSITLQQFTKKFPLAYRSNPQIKTLYKEYHEQRIENRKLVRKNTIEECQKPDQWNDMKISRKREREDDTEAEDEDDRLSLGQVIGLLSIEEKSILKEIDFMKKECKRLLQDIRRTNGNMSDLRYGKVPAESLGEDEVVNGLKGLVFTCDSSSSSD</sequence>
<dbReference type="GO" id="GO:0031511">
    <property type="term" value="C:Mis6-Sim4 complex"/>
    <property type="evidence" value="ECO:0007669"/>
    <property type="project" value="TreeGrafter"/>
</dbReference>
<evidence type="ECO:0000313" key="3">
    <source>
        <dbReference type="Proteomes" id="UP000789342"/>
    </source>
</evidence>
<evidence type="ECO:0000313" key="2">
    <source>
        <dbReference type="EMBL" id="CAG8461261.1"/>
    </source>
</evidence>
<dbReference type="Proteomes" id="UP000789342">
    <property type="component" value="Unassembled WGS sequence"/>
</dbReference>
<accession>A0A9N8VUB2</accession>
<evidence type="ECO:0000256" key="1">
    <source>
        <dbReference type="SAM" id="MobiDB-lite"/>
    </source>
</evidence>
<dbReference type="PANTHER" id="PTHR28064">
    <property type="entry name" value="INNER KINETOCHORE SUBUNIT NKP2"/>
    <property type="match status" value="1"/>
</dbReference>
<dbReference type="EMBL" id="CAJVPV010000523">
    <property type="protein sequence ID" value="CAG8461261.1"/>
    <property type="molecule type" value="Genomic_DNA"/>
</dbReference>
<dbReference type="GO" id="GO:0007059">
    <property type="term" value="P:chromosome segregation"/>
    <property type="evidence" value="ECO:0007669"/>
    <property type="project" value="TreeGrafter"/>
</dbReference>
<dbReference type="AlphaFoldDB" id="A0A9N8VUB2"/>
<feature type="region of interest" description="Disordered" evidence="1">
    <location>
        <begin position="74"/>
        <end position="93"/>
    </location>
</feature>
<feature type="compositionally biased region" description="Basic and acidic residues" evidence="1">
    <location>
        <begin position="74"/>
        <end position="84"/>
    </location>
</feature>
<proteinExistence type="predicted"/>
<comment type="caution">
    <text evidence="2">The sequence shown here is derived from an EMBL/GenBank/DDBJ whole genome shotgun (WGS) entry which is preliminary data.</text>
</comment>
<keyword evidence="3" id="KW-1185">Reference proteome</keyword>
<protein>
    <submittedName>
        <fullName evidence="2">8656_t:CDS:1</fullName>
    </submittedName>
</protein>
<organism evidence="2 3">
    <name type="scientific">Acaulospora morrowiae</name>
    <dbReference type="NCBI Taxonomy" id="94023"/>
    <lineage>
        <taxon>Eukaryota</taxon>
        <taxon>Fungi</taxon>
        <taxon>Fungi incertae sedis</taxon>
        <taxon>Mucoromycota</taxon>
        <taxon>Glomeromycotina</taxon>
        <taxon>Glomeromycetes</taxon>
        <taxon>Diversisporales</taxon>
        <taxon>Acaulosporaceae</taxon>
        <taxon>Acaulospora</taxon>
    </lineage>
</organism>